<feature type="region of interest" description="Disordered" evidence="1">
    <location>
        <begin position="702"/>
        <end position="789"/>
    </location>
</feature>
<evidence type="ECO:0000256" key="1">
    <source>
        <dbReference type="SAM" id="MobiDB-lite"/>
    </source>
</evidence>
<accession>A0ABR3CTP8</accession>
<proteinExistence type="predicted"/>
<dbReference type="GeneID" id="92004310"/>
<feature type="region of interest" description="Disordered" evidence="1">
    <location>
        <begin position="818"/>
        <end position="894"/>
    </location>
</feature>
<feature type="compositionally biased region" description="Low complexity" evidence="1">
    <location>
        <begin position="753"/>
        <end position="787"/>
    </location>
</feature>
<feature type="region of interest" description="Disordered" evidence="1">
    <location>
        <begin position="453"/>
        <end position="476"/>
    </location>
</feature>
<sequence length="920" mass="99092">MPEARAFHPDPTRNAIYARILGPDPAAAIKIPQSLALRVELSKQSFLKTDKPADDIRIDVLFNGQLTHSTMWPRRFLHEERKADQLSSIFSGLRFHWMLERAWVIVPPGQDPDGSRRRPVASSDTLEDRWEKIQKEVLKEASARNLDKNGNRPVVAKYLMEVAKLAMPEELKTWSEPRGQAFGVIDVVLSYGRGAKDTPAKTYLSEPTRMRSSKFKEKEEVKTVFEGIPIKPEVNAVRNTGRYNLRASPDVRVAGKGTAAMGRIPARPKPGKKFSQVPLFQQSDTHSGPFVGKEGDTITSSEQLPPYLSDEVTKQGYGLQVWPTLHDSPAKTRSEKSMESHEELFKGKNQKFNFRSPRVIINRPRPVERLGKIPEEDEAISTDVFTSSVPGLQPLAAVTTSSSMPLGSSQDSNTSKAEIVPLSSSMPNMQSGSSSLQGPLLSPIKIETGIRARRAADEGEGGSPRKKRRLSGGFSPLDIQKAERGLGMTNRGVFTALGSPLDKSPRSLFNSFTLGSRIDLDPAGPRRRPPASPLTPGQDTDQKDDPIISRLVLKASKGEVIRTLNVNNPFRLSQLPIVAAAAEARTNRNRLAEGKPPFPRVVAAPPPPPPFFFPSTPQQQQRPTSTQMTVPKTPVPPRTQAARTLLPSSSAASSAGLPASGGIHNTPNPLPRYPQRTAVTAQSSSPYLFTPSQLQTPTTAAAAFHPDDDSSDDYSSWYAPPSTRATPDRRRHRRTTTTTTAAAAAPPPPPPTSANRRVGAVGAATTPTTTTTTPTTTTGGAAVAGPGPRRRTHAEMEKLFRAFETPALARDCAVAYAQPSTQTQPQPLSSSSSSSMQTAGVYPRRGGPGQRGLVSGGGGGGGGGIGIGGNGGAGSGGWDEEWKEGEPRGFGGGVVRQVRSERTGEFEEEGVLVGVRFLVV</sequence>
<dbReference type="Proteomes" id="UP001430584">
    <property type="component" value="Unassembled WGS sequence"/>
</dbReference>
<gene>
    <name evidence="2" type="ORF">SLS55_000225</name>
</gene>
<feature type="compositionally biased region" description="Low complexity" evidence="1">
    <location>
        <begin position="645"/>
        <end position="662"/>
    </location>
</feature>
<keyword evidence="3" id="KW-1185">Reference proteome</keyword>
<feature type="compositionally biased region" description="Low complexity" evidence="1">
    <location>
        <begin position="613"/>
        <end position="625"/>
    </location>
</feature>
<protein>
    <submittedName>
        <fullName evidence="2">Uncharacterized protein</fullName>
    </submittedName>
</protein>
<feature type="region of interest" description="Disordered" evidence="1">
    <location>
        <begin position="515"/>
        <end position="546"/>
    </location>
</feature>
<dbReference type="RefSeq" id="XP_066637018.1">
    <property type="nucleotide sequence ID" value="XM_066771739.1"/>
</dbReference>
<feature type="compositionally biased region" description="Low complexity" evidence="1">
    <location>
        <begin position="818"/>
        <end position="838"/>
    </location>
</feature>
<reference evidence="2 3" key="1">
    <citation type="submission" date="2024-02" db="EMBL/GenBank/DDBJ databases">
        <title>De novo assembly and annotation of 12 fungi associated with fruit tree decline syndrome in Ontario, Canada.</title>
        <authorList>
            <person name="Sulman M."/>
            <person name="Ellouze W."/>
            <person name="Ilyukhin E."/>
        </authorList>
    </citation>
    <scope>NUCLEOTIDE SEQUENCE [LARGE SCALE GENOMIC DNA]</scope>
    <source>
        <strain evidence="2 3">FDS-637</strain>
    </source>
</reference>
<organism evidence="2 3">
    <name type="scientific">Diplodia seriata</name>
    <dbReference type="NCBI Taxonomy" id="420778"/>
    <lineage>
        <taxon>Eukaryota</taxon>
        <taxon>Fungi</taxon>
        <taxon>Dikarya</taxon>
        <taxon>Ascomycota</taxon>
        <taxon>Pezizomycotina</taxon>
        <taxon>Dothideomycetes</taxon>
        <taxon>Dothideomycetes incertae sedis</taxon>
        <taxon>Botryosphaeriales</taxon>
        <taxon>Botryosphaeriaceae</taxon>
        <taxon>Diplodia</taxon>
    </lineage>
</organism>
<dbReference type="EMBL" id="JAJVCZ030000001">
    <property type="protein sequence ID" value="KAL0264278.1"/>
    <property type="molecule type" value="Genomic_DNA"/>
</dbReference>
<feature type="compositionally biased region" description="Low complexity" evidence="1">
    <location>
        <begin position="713"/>
        <end position="725"/>
    </location>
</feature>
<feature type="region of interest" description="Disordered" evidence="1">
    <location>
        <begin position="589"/>
        <end position="674"/>
    </location>
</feature>
<evidence type="ECO:0000313" key="3">
    <source>
        <dbReference type="Proteomes" id="UP001430584"/>
    </source>
</evidence>
<feature type="compositionally biased region" description="Pro residues" evidence="1">
    <location>
        <begin position="596"/>
        <end position="612"/>
    </location>
</feature>
<evidence type="ECO:0000313" key="2">
    <source>
        <dbReference type="EMBL" id="KAL0264278.1"/>
    </source>
</evidence>
<feature type="compositionally biased region" description="Gly residues" evidence="1">
    <location>
        <begin position="846"/>
        <end position="877"/>
    </location>
</feature>
<comment type="caution">
    <text evidence="2">The sequence shown here is derived from an EMBL/GenBank/DDBJ whole genome shotgun (WGS) entry which is preliminary data.</text>
</comment>
<name>A0ABR3CTP8_9PEZI</name>